<evidence type="ECO:0000313" key="12">
    <source>
        <dbReference type="Proteomes" id="UP000325113"/>
    </source>
</evidence>
<dbReference type="Proteomes" id="UP000325113">
    <property type="component" value="Unassembled WGS sequence"/>
</dbReference>
<dbReference type="AlphaFoldDB" id="A0A5A8E2B0"/>
<dbReference type="SUPFAM" id="SSF50911">
    <property type="entry name" value="Mannose 6-phosphate receptor domain"/>
    <property type="match status" value="1"/>
</dbReference>
<dbReference type="EMBL" id="VLTM01000011">
    <property type="protein sequence ID" value="KAA0165808.1"/>
    <property type="molecule type" value="Genomic_DNA"/>
</dbReference>
<evidence type="ECO:0000256" key="3">
    <source>
        <dbReference type="SAM" id="SignalP"/>
    </source>
</evidence>
<comment type="caution">
    <text evidence="8">The sequence shown here is derived from an EMBL/GenBank/DDBJ whole genome shotgun (WGS) entry which is preliminary data.</text>
</comment>
<name>A0A5A8E2B0_CAFRO</name>
<evidence type="ECO:0000313" key="6">
    <source>
        <dbReference type="EMBL" id="KAA0159590.1"/>
    </source>
</evidence>
<dbReference type="EMBL" id="VLTL01000126">
    <property type="protein sequence ID" value="KAA0159590.1"/>
    <property type="molecule type" value="Genomic_DNA"/>
</dbReference>
<keyword evidence="2" id="KW-1015">Disulfide bond</keyword>
<dbReference type="EMBL" id="VLTO01000057">
    <property type="protein sequence ID" value="KAA0170967.1"/>
    <property type="molecule type" value="Genomic_DNA"/>
</dbReference>
<evidence type="ECO:0000313" key="7">
    <source>
        <dbReference type="EMBL" id="KAA0165808.1"/>
    </source>
</evidence>
<feature type="chain" id="PRO_5033473062" description="MRH domain-containing protein" evidence="3">
    <location>
        <begin position="17"/>
        <end position="284"/>
    </location>
</feature>
<evidence type="ECO:0000313" key="5">
    <source>
        <dbReference type="EMBL" id="KAA0152709.1"/>
    </source>
</evidence>
<dbReference type="Gene3D" id="2.70.130.10">
    <property type="entry name" value="Mannose-6-phosphate receptor binding domain"/>
    <property type="match status" value="1"/>
</dbReference>
<dbReference type="Proteomes" id="UP000324907">
    <property type="component" value="Unassembled WGS sequence"/>
</dbReference>
<protein>
    <recommendedName>
        <fullName evidence="4">MRH domain-containing protein</fullName>
    </recommendedName>
</protein>
<feature type="domain" description="MRH" evidence="4">
    <location>
        <begin position="43"/>
        <end position="193"/>
    </location>
</feature>
<evidence type="ECO:0000313" key="9">
    <source>
        <dbReference type="Proteomes" id="UP000322899"/>
    </source>
</evidence>
<evidence type="ECO:0000256" key="1">
    <source>
        <dbReference type="ARBA" id="ARBA00022729"/>
    </source>
</evidence>
<evidence type="ECO:0000313" key="10">
    <source>
        <dbReference type="Proteomes" id="UP000323011"/>
    </source>
</evidence>
<dbReference type="Proteomes" id="UP000322899">
    <property type="component" value="Unassembled WGS sequence"/>
</dbReference>
<dbReference type="PROSITE" id="PS51914">
    <property type="entry name" value="MRH"/>
    <property type="match status" value="1"/>
</dbReference>
<evidence type="ECO:0000313" key="8">
    <source>
        <dbReference type="EMBL" id="KAA0170967.1"/>
    </source>
</evidence>
<reference evidence="9 10" key="1">
    <citation type="submission" date="2019-07" db="EMBL/GenBank/DDBJ databases">
        <title>Genomes of Cafeteria roenbergensis.</title>
        <authorList>
            <person name="Fischer M.G."/>
            <person name="Hackl T."/>
            <person name="Roman M."/>
        </authorList>
    </citation>
    <scope>NUCLEOTIDE SEQUENCE [LARGE SCALE GENOMIC DNA]</scope>
    <source>
        <strain evidence="5 10">BVI</strain>
        <strain evidence="7 12">Cflag</strain>
        <strain evidence="8 9">E4-10P</strain>
        <strain evidence="6 11">RCC970-E3</strain>
    </source>
</reference>
<evidence type="ECO:0000256" key="2">
    <source>
        <dbReference type="ARBA" id="ARBA00023157"/>
    </source>
</evidence>
<proteinExistence type="predicted"/>
<keyword evidence="1 3" id="KW-0732">Signal</keyword>
<evidence type="ECO:0000313" key="11">
    <source>
        <dbReference type="Proteomes" id="UP000324907"/>
    </source>
</evidence>
<gene>
    <name evidence="8" type="ORF">FNF27_06444</name>
    <name evidence="6" type="ORF">FNF28_05794</name>
    <name evidence="5" type="ORF">FNF29_03598</name>
    <name evidence="7" type="ORF">FNF31_01785</name>
</gene>
<sequence>MLALLLVLAGASLAAAKSNCDPKYECKYHYETATHLWLFDFTDSCKEGSEFVYNTNRGDHMKYLFQICGTTTYDCATTELLSSGSVVQVWDAATKGLECEVLGSGYPIYQPWDAPNPNSPPNGINITFNGVPPDVYDPNPCPANKDTDTDAGRSSVLRLTCDPTVDGVAVQGVEESPTCFYNIYGRSRFACASRYRGPDASGADTGDPNQFIGLTGGESFGCIIAGVAIAIAVWMGVTYARTRALPTCGNRGGSASASLAASGGAPAFGGSTSVGKGSGYGQVA</sequence>
<feature type="signal peptide" evidence="3">
    <location>
        <begin position="1"/>
        <end position="16"/>
    </location>
</feature>
<evidence type="ECO:0000259" key="4">
    <source>
        <dbReference type="PROSITE" id="PS51914"/>
    </source>
</evidence>
<dbReference type="InterPro" id="IPR009011">
    <property type="entry name" value="Man6P_isomerase_rcpt-bd_dom_sf"/>
</dbReference>
<organism evidence="8 9">
    <name type="scientific">Cafeteria roenbergensis</name>
    <name type="common">Marine flagellate</name>
    <dbReference type="NCBI Taxonomy" id="33653"/>
    <lineage>
        <taxon>Eukaryota</taxon>
        <taxon>Sar</taxon>
        <taxon>Stramenopiles</taxon>
        <taxon>Bigyra</taxon>
        <taxon>Opalozoa</taxon>
        <taxon>Bicosoecida</taxon>
        <taxon>Cafeteriaceae</taxon>
        <taxon>Cafeteria</taxon>
    </lineage>
</organism>
<dbReference type="InterPro" id="IPR044865">
    <property type="entry name" value="MRH_dom"/>
</dbReference>
<keyword evidence="10" id="KW-1185">Reference proteome</keyword>
<dbReference type="Proteomes" id="UP000323011">
    <property type="component" value="Unassembled WGS sequence"/>
</dbReference>
<dbReference type="EMBL" id="VLTN01000019">
    <property type="protein sequence ID" value="KAA0152709.1"/>
    <property type="molecule type" value="Genomic_DNA"/>
</dbReference>
<accession>A0A5A8E2B0</accession>